<protein>
    <submittedName>
        <fullName evidence="2">Uncharacterized protein</fullName>
    </submittedName>
</protein>
<sequence>MPECFMVCHSVQTVQQFKSRAIGEFSATVTSAERPAQQTPVSIAIEVRKQMAIAIRVCEKQDVSTAALTVEAHRSTRLVGTGNAGADANTEIRHFGHPQYPGIFKMLLKHPFPFFCYIFTINLQIVYHEAQQFNHFSPNNEVNNFDSFTKAPNEFRLNVQIHGGRSSDENIGSLSPTDLKFSVSIDSDRRDDVNRDYIVEYVSDLNGFRVKVEIAQRELEPRLRGFGGGYGGGEALSPDTLKSGTEASYW</sequence>
<feature type="region of interest" description="Disordered" evidence="1">
    <location>
        <begin position="227"/>
        <end position="250"/>
    </location>
</feature>
<dbReference type="Proteomes" id="UP000078200">
    <property type="component" value="Unassembled WGS sequence"/>
</dbReference>
<evidence type="ECO:0000256" key="1">
    <source>
        <dbReference type="SAM" id="MobiDB-lite"/>
    </source>
</evidence>
<reference evidence="2" key="1">
    <citation type="submission" date="2020-05" db="UniProtKB">
        <authorList>
            <consortium name="EnsemblMetazoa"/>
        </authorList>
    </citation>
    <scope>IDENTIFICATION</scope>
    <source>
        <strain evidence="2">TTRI</strain>
    </source>
</reference>
<dbReference type="EnsemblMetazoa" id="GAUT050083-RA">
    <property type="protein sequence ID" value="GAUT050083-PA"/>
    <property type="gene ID" value="GAUT050083"/>
</dbReference>
<keyword evidence="3" id="KW-1185">Reference proteome</keyword>
<feature type="compositionally biased region" description="Polar residues" evidence="1">
    <location>
        <begin position="240"/>
        <end position="250"/>
    </location>
</feature>
<dbReference type="VEuPathDB" id="VectorBase:GAUT050083"/>
<name>A0A1A9VWL8_GLOAU</name>
<evidence type="ECO:0000313" key="3">
    <source>
        <dbReference type="Proteomes" id="UP000078200"/>
    </source>
</evidence>
<dbReference type="AlphaFoldDB" id="A0A1A9VWL8"/>
<proteinExistence type="predicted"/>
<evidence type="ECO:0000313" key="2">
    <source>
        <dbReference type="EnsemblMetazoa" id="GAUT050083-PA"/>
    </source>
</evidence>
<organism evidence="2 3">
    <name type="scientific">Glossina austeni</name>
    <name type="common">Savannah tsetse fly</name>
    <dbReference type="NCBI Taxonomy" id="7395"/>
    <lineage>
        <taxon>Eukaryota</taxon>
        <taxon>Metazoa</taxon>
        <taxon>Ecdysozoa</taxon>
        <taxon>Arthropoda</taxon>
        <taxon>Hexapoda</taxon>
        <taxon>Insecta</taxon>
        <taxon>Pterygota</taxon>
        <taxon>Neoptera</taxon>
        <taxon>Endopterygota</taxon>
        <taxon>Diptera</taxon>
        <taxon>Brachycera</taxon>
        <taxon>Muscomorpha</taxon>
        <taxon>Hippoboscoidea</taxon>
        <taxon>Glossinidae</taxon>
        <taxon>Glossina</taxon>
    </lineage>
</organism>
<accession>A0A1A9VWL8</accession>